<keyword evidence="3" id="KW-1003">Cell membrane</keyword>
<keyword evidence="2" id="KW-0813">Transport</keyword>
<dbReference type="Pfam" id="PF00892">
    <property type="entry name" value="EamA"/>
    <property type="match status" value="1"/>
</dbReference>
<dbReference type="PANTHER" id="PTHR30561:SF9">
    <property type="entry name" value="4-AMINO-4-DEOXY-L-ARABINOSE-PHOSPHOUNDECAPRENOL FLIPPASE SUBUNIT ARNF-RELATED"/>
    <property type="match status" value="1"/>
</dbReference>
<evidence type="ECO:0000256" key="11">
    <source>
        <dbReference type="ARBA" id="ARBA00023136"/>
    </source>
</evidence>
<keyword evidence="4" id="KW-0444">Lipid biosynthesis</keyword>
<comment type="caution">
    <text evidence="12">The sequence shown here is derived from an EMBL/GenBank/DDBJ whole genome shotgun (WGS) entry which is preliminary data.</text>
</comment>
<keyword evidence="10" id="KW-0443">Lipid metabolism</keyword>
<dbReference type="InterPro" id="IPR037185">
    <property type="entry name" value="EmrE-like"/>
</dbReference>
<dbReference type="GO" id="GO:0009245">
    <property type="term" value="P:lipid A biosynthetic process"/>
    <property type="evidence" value="ECO:0007669"/>
    <property type="project" value="UniProtKB-KW"/>
</dbReference>
<protein>
    <submittedName>
        <fullName evidence="12">EamA family transporter</fullName>
    </submittedName>
</protein>
<evidence type="ECO:0000256" key="7">
    <source>
        <dbReference type="ARBA" id="ARBA00022692"/>
    </source>
</evidence>
<evidence type="ECO:0000256" key="2">
    <source>
        <dbReference type="ARBA" id="ARBA00022448"/>
    </source>
</evidence>
<dbReference type="GO" id="GO:0022857">
    <property type="term" value="F:transmembrane transporter activity"/>
    <property type="evidence" value="ECO:0007669"/>
    <property type="project" value="InterPro"/>
</dbReference>
<keyword evidence="8" id="KW-0448">Lipopolysaccharide biosynthesis</keyword>
<dbReference type="Proteomes" id="UP000217648">
    <property type="component" value="Unassembled WGS sequence"/>
</dbReference>
<evidence type="ECO:0000256" key="3">
    <source>
        <dbReference type="ARBA" id="ARBA00022475"/>
    </source>
</evidence>
<evidence type="ECO:0000313" key="13">
    <source>
        <dbReference type="Proteomes" id="UP000217648"/>
    </source>
</evidence>
<dbReference type="STRING" id="1463164.KQS06HV_200021"/>
<name>A0A2A5MDW7_9ENTR</name>
<dbReference type="PANTHER" id="PTHR30561">
    <property type="entry name" value="SMR FAMILY PROTON-DEPENDENT DRUG EFFLUX TRANSPORTER SUGE"/>
    <property type="match status" value="1"/>
</dbReference>
<proteinExistence type="predicted"/>
<sequence>MTITVFCILLFAALLHASWNAIVKASGDKMYAAIGVSGSAALIALVMLPFSPQPSLASAPYLLASCALQVVYTVLVAKTYQVSDMSQTYPLMRGTAPLLVAAISVLFLGDRLSPLAWLGIGVICLAILAMAFNGRASSRKGIVLALINACFIAGYTLVDGTGVRLAGSALGYTLWTFFMNGFCLLSWAMMTRRAETSRYLRLHWRKGILGGIGTMGSYGLALWAMTQAPLAVVAALRETSILFGALIAFIVLKEQLMPLRIFAACGIAAGAILLRLA</sequence>
<dbReference type="GO" id="GO:0005886">
    <property type="term" value="C:plasma membrane"/>
    <property type="evidence" value="ECO:0007669"/>
    <property type="project" value="UniProtKB-SubCell"/>
</dbReference>
<evidence type="ECO:0000313" key="12">
    <source>
        <dbReference type="EMBL" id="PCM59109.1"/>
    </source>
</evidence>
<dbReference type="InterPro" id="IPR000620">
    <property type="entry name" value="EamA_dom"/>
</dbReference>
<dbReference type="Gene3D" id="1.10.3730.20">
    <property type="match status" value="2"/>
</dbReference>
<evidence type="ECO:0000256" key="6">
    <source>
        <dbReference type="ARBA" id="ARBA00022556"/>
    </source>
</evidence>
<keyword evidence="6" id="KW-0441">Lipid A biosynthesis</keyword>
<dbReference type="GO" id="GO:0009103">
    <property type="term" value="P:lipopolysaccharide biosynthetic process"/>
    <property type="evidence" value="ECO:0007669"/>
    <property type="project" value="UniProtKB-KW"/>
</dbReference>
<keyword evidence="7" id="KW-0812">Transmembrane</keyword>
<dbReference type="AlphaFoldDB" id="A0A2A5MDW7"/>
<evidence type="ECO:0000256" key="5">
    <source>
        <dbReference type="ARBA" id="ARBA00022519"/>
    </source>
</evidence>
<keyword evidence="5" id="KW-0997">Cell inner membrane</keyword>
<reference evidence="12 13" key="1">
    <citation type="submission" date="2017-09" db="EMBL/GenBank/DDBJ databases">
        <title>Mdr eskape-Ghana.</title>
        <authorList>
            <person name="Agyepong N."/>
            <person name="Janice J."/>
            <person name="Samuelsen O."/>
            <person name="Owusu-Ofori A."/>
            <person name="Sundsfjord A."/>
            <person name="Essack S."/>
            <person name="Pedersen T."/>
        </authorList>
    </citation>
    <scope>NUCLEOTIDE SEQUENCE [LARGE SCALE GENOMIC DNA]</scope>
    <source>
        <strain evidence="12 13">46</strain>
    </source>
</reference>
<evidence type="ECO:0000256" key="9">
    <source>
        <dbReference type="ARBA" id="ARBA00022989"/>
    </source>
</evidence>
<gene>
    <name evidence="12" type="ORF">CP911_23685</name>
</gene>
<evidence type="ECO:0000256" key="8">
    <source>
        <dbReference type="ARBA" id="ARBA00022985"/>
    </source>
</evidence>
<comment type="subcellular location">
    <subcellularLocation>
        <location evidence="1">Cell membrane</location>
        <topology evidence="1">Multi-pass membrane protein</topology>
    </subcellularLocation>
</comment>
<accession>A0A2A5MDW7</accession>
<dbReference type="EMBL" id="NXHG01000019">
    <property type="protein sequence ID" value="PCM59109.1"/>
    <property type="molecule type" value="Genomic_DNA"/>
</dbReference>
<evidence type="ECO:0000256" key="4">
    <source>
        <dbReference type="ARBA" id="ARBA00022516"/>
    </source>
</evidence>
<evidence type="ECO:0000256" key="1">
    <source>
        <dbReference type="ARBA" id="ARBA00004651"/>
    </source>
</evidence>
<dbReference type="RefSeq" id="WP_096833954.1">
    <property type="nucleotide sequence ID" value="NZ_BILL01000010.1"/>
</dbReference>
<dbReference type="InterPro" id="IPR000390">
    <property type="entry name" value="Small_drug/metabolite_transptr"/>
</dbReference>
<keyword evidence="9" id="KW-1133">Transmembrane helix</keyword>
<keyword evidence="11" id="KW-0472">Membrane</keyword>
<organism evidence="12 13">
    <name type="scientific">Klebsiella quasipneumoniae</name>
    <dbReference type="NCBI Taxonomy" id="1463165"/>
    <lineage>
        <taxon>Bacteria</taxon>
        <taxon>Pseudomonadati</taxon>
        <taxon>Pseudomonadota</taxon>
        <taxon>Gammaproteobacteria</taxon>
        <taxon>Enterobacterales</taxon>
        <taxon>Enterobacteriaceae</taxon>
        <taxon>Klebsiella/Raoultella group</taxon>
        <taxon>Klebsiella</taxon>
        <taxon>Klebsiella pneumoniae complex</taxon>
    </lineage>
</organism>
<evidence type="ECO:0000256" key="10">
    <source>
        <dbReference type="ARBA" id="ARBA00023098"/>
    </source>
</evidence>
<dbReference type="SUPFAM" id="SSF103481">
    <property type="entry name" value="Multidrug resistance efflux transporter EmrE"/>
    <property type="match status" value="2"/>
</dbReference>